<dbReference type="Pfam" id="PF01395">
    <property type="entry name" value="PBP_GOBP"/>
    <property type="match status" value="1"/>
</dbReference>
<dbReference type="AlphaFoldDB" id="A0A922SGF5"/>
<dbReference type="GO" id="GO:0005549">
    <property type="term" value="F:odorant binding"/>
    <property type="evidence" value="ECO:0007669"/>
    <property type="project" value="InterPro"/>
</dbReference>
<dbReference type="EMBL" id="JACEFF010000470">
    <property type="protein sequence ID" value="KAH9636886.1"/>
    <property type="molecule type" value="Genomic_DNA"/>
</dbReference>
<name>A0A922SGF5_SPOEX</name>
<gene>
    <name evidence="1" type="ORF">HF086_010667</name>
</gene>
<organism evidence="1 2">
    <name type="scientific">Spodoptera exigua</name>
    <name type="common">Beet armyworm</name>
    <name type="synonym">Noctua fulgens</name>
    <dbReference type="NCBI Taxonomy" id="7107"/>
    <lineage>
        <taxon>Eukaryota</taxon>
        <taxon>Metazoa</taxon>
        <taxon>Ecdysozoa</taxon>
        <taxon>Arthropoda</taxon>
        <taxon>Hexapoda</taxon>
        <taxon>Insecta</taxon>
        <taxon>Pterygota</taxon>
        <taxon>Neoptera</taxon>
        <taxon>Endopterygota</taxon>
        <taxon>Lepidoptera</taxon>
        <taxon>Glossata</taxon>
        <taxon>Ditrysia</taxon>
        <taxon>Noctuoidea</taxon>
        <taxon>Noctuidae</taxon>
        <taxon>Amphipyrinae</taxon>
        <taxon>Spodoptera</taxon>
    </lineage>
</organism>
<dbReference type="Gene3D" id="1.10.238.20">
    <property type="entry name" value="Pheromone/general odorant binding protein domain"/>
    <property type="match status" value="1"/>
</dbReference>
<dbReference type="SUPFAM" id="SSF47565">
    <property type="entry name" value="Insect pheromone/odorant-binding proteins"/>
    <property type="match status" value="1"/>
</dbReference>
<protein>
    <submittedName>
        <fullName evidence="1">Uncharacterized protein</fullName>
    </submittedName>
</protein>
<dbReference type="InterPro" id="IPR006170">
    <property type="entry name" value="PBP/GOBP"/>
</dbReference>
<sequence>MRVVIFIEIGFSQFKMYKFRVLLLCFVIVAVHFRLVHCLSDEDKKILRDGLDSIAHDCLHGCGIDEKELDNLDANDSIECFKKCFMTDAGFLDLNGKYNKDVLSESLSKVTGNQDNAERILNELDRCFTENGDNSEANEEAFMKRIDILFACMREIRE</sequence>
<accession>A0A922SGF5</accession>
<evidence type="ECO:0000313" key="2">
    <source>
        <dbReference type="Proteomes" id="UP000814243"/>
    </source>
</evidence>
<reference evidence="1" key="1">
    <citation type="journal article" date="2021" name="G3 (Bethesda)">
        <title>Genome and transcriptome analysis of the beet armyworm Spodoptera exigua reveals targets for pest control. .</title>
        <authorList>
            <person name="Simon S."/>
            <person name="Breeschoten T."/>
            <person name="Jansen H.J."/>
            <person name="Dirks R.P."/>
            <person name="Schranz M.E."/>
            <person name="Ros V.I.D."/>
        </authorList>
    </citation>
    <scope>NUCLEOTIDE SEQUENCE</scope>
    <source>
        <strain evidence="1">TB_SE_WUR_2020</strain>
    </source>
</reference>
<proteinExistence type="predicted"/>
<comment type="caution">
    <text evidence="1">The sequence shown here is derived from an EMBL/GenBank/DDBJ whole genome shotgun (WGS) entry which is preliminary data.</text>
</comment>
<dbReference type="InterPro" id="IPR036728">
    <property type="entry name" value="PBP_GOBP_sf"/>
</dbReference>
<evidence type="ECO:0000313" key="1">
    <source>
        <dbReference type="EMBL" id="KAH9636886.1"/>
    </source>
</evidence>
<dbReference type="Proteomes" id="UP000814243">
    <property type="component" value="Unassembled WGS sequence"/>
</dbReference>